<dbReference type="Gene3D" id="3.30.40.10">
    <property type="entry name" value="Zinc/RING finger domain, C3HC4 (zinc finger)"/>
    <property type="match status" value="1"/>
</dbReference>
<dbReference type="PANTHER" id="PTHR16079">
    <property type="entry name" value="UBIQUITIN LIGASE PROTEIN CHFR"/>
    <property type="match status" value="1"/>
</dbReference>
<dbReference type="Proteomes" id="UP001286456">
    <property type="component" value="Unassembled WGS sequence"/>
</dbReference>
<keyword evidence="2 4" id="KW-0863">Zinc-finger</keyword>
<feature type="compositionally biased region" description="Polar residues" evidence="5">
    <location>
        <begin position="421"/>
        <end position="431"/>
    </location>
</feature>
<feature type="compositionally biased region" description="Polar residues" evidence="5">
    <location>
        <begin position="489"/>
        <end position="500"/>
    </location>
</feature>
<feature type="region of interest" description="Disordered" evidence="5">
    <location>
        <begin position="286"/>
        <end position="433"/>
    </location>
</feature>
<dbReference type="EMBL" id="JAUEPO010000002">
    <property type="protein sequence ID" value="KAK3332481.1"/>
    <property type="molecule type" value="Genomic_DNA"/>
</dbReference>
<evidence type="ECO:0000256" key="3">
    <source>
        <dbReference type="ARBA" id="ARBA00022833"/>
    </source>
</evidence>
<proteinExistence type="predicted"/>
<dbReference type="PROSITE" id="PS50089">
    <property type="entry name" value="ZF_RING_2"/>
    <property type="match status" value="1"/>
</dbReference>
<dbReference type="SMART" id="SM00184">
    <property type="entry name" value="RING"/>
    <property type="match status" value="2"/>
</dbReference>
<keyword evidence="8" id="KW-1185">Reference proteome</keyword>
<gene>
    <name evidence="7" type="ORF">B0T19DRAFT_398246</name>
</gene>
<evidence type="ECO:0000256" key="1">
    <source>
        <dbReference type="ARBA" id="ARBA00022723"/>
    </source>
</evidence>
<feature type="domain" description="RING-type" evidence="6">
    <location>
        <begin position="16"/>
        <end position="72"/>
    </location>
</feature>
<feature type="region of interest" description="Disordered" evidence="5">
    <location>
        <begin position="155"/>
        <end position="229"/>
    </location>
</feature>
<dbReference type="GO" id="GO:0005634">
    <property type="term" value="C:nucleus"/>
    <property type="evidence" value="ECO:0007669"/>
    <property type="project" value="TreeGrafter"/>
</dbReference>
<feature type="compositionally biased region" description="Polar residues" evidence="5">
    <location>
        <begin position="303"/>
        <end position="329"/>
    </location>
</feature>
<protein>
    <recommendedName>
        <fullName evidence="6">RING-type domain-containing protein</fullName>
    </recommendedName>
</protein>
<dbReference type="GO" id="GO:0016567">
    <property type="term" value="P:protein ubiquitination"/>
    <property type="evidence" value="ECO:0007669"/>
    <property type="project" value="TreeGrafter"/>
</dbReference>
<dbReference type="SUPFAM" id="SSF57850">
    <property type="entry name" value="RING/U-box"/>
    <property type="match status" value="1"/>
</dbReference>
<dbReference type="GO" id="GO:0004842">
    <property type="term" value="F:ubiquitin-protein transferase activity"/>
    <property type="evidence" value="ECO:0007669"/>
    <property type="project" value="TreeGrafter"/>
</dbReference>
<feature type="compositionally biased region" description="Polar residues" evidence="5">
    <location>
        <begin position="393"/>
        <end position="406"/>
    </location>
</feature>
<dbReference type="InterPro" id="IPR001841">
    <property type="entry name" value="Znf_RING"/>
</dbReference>
<reference evidence="7" key="2">
    <citation type="submission" date="2023-06" db="EMBL/GenBank/DDBJ databases">
        <authorList>
            <consortium name="Lawrence Berkeley National Laboratory"/>
            <person name="Haridas S."/>
            <person name="Hensen N."/>
            <person name="Bonometti L."/>
            <person name="Westerberg I."/>
            <person name="Brannstrom I.O."/>
            <person name="Guillou S."/>
            <person name="Cros-Aarteil S."/>
            <person name="Calhoun S."/>
            <person name="Kuo A."/>
            <person name="Mondo S."/>
            <person name="Pangilinan J."/>
            <person name="Riley R."/>
            <person name="Labutti K."/>
            <person name="Andreopoulos B."/>
            <person name="Lipzen A."/>
            <person name="Chen C."/>
            <person name="Yanf M."/>
            <person name="Daum C."/>
            <person name="Ng V."/>
            <person name="Clum A."/>
            <person name="Steindorff A."/>
            <person name="Ohm R."/>
            <person name="Martin F."/>
            <person name="Silar P."/>
            <person name="Natvig D."/>
            <person name="Lalanne C."/>
            <person name="Gautier V."/>
            <person name="Ament-Velasquez S.L."/>
            <person name="Kruys A."/>
            <person name="Hutchinson M.I."/>
            <person name="Powell A.J."/>
            <person name="Barry K."/>
            <person name="Miller A.N."/>
            <person name="Grigoriev I.V."/>
            <person name="Debuchy R."/>
            <person name="Gladieux P."/>
            <person name="Thoren M.H."/>
            <person name="Johannesson H."/>
        </authorList>
    </citation>
    <scope>NUCLEOTIDE SEQUENCE</scope>
    <source>
        <strain evidence="7">SMH4131-1</strain>
    </source>
</reference>
<feature type="compositionally biased region" description="Basic and acidic residues" evidence="5">
    <location>
        <begin position="167"/>
        <end position="228"/>
    </location>
</feature>
<dbReference type="InterPro" id="IPR017907">
    <property type="entry name" value="Znf_RING_CS"/>
</dbReference>
<evidence type="ECO:0000313" key="8">
    <source>
        <dbReference type="Proteomes" id="UP001286456"/>
    </source>
</evidence>
<dbReference type="PANTHER" id="PTHR16079:SF4">
    <property type="entry name" value="E3 UBIQUITIN-PROTEIN LIGASE CHFR"/>
    <property type="match status" value="1"/>
</dbReference>
<feature type="compositionally biased region" description="Low complexity" evidence="5">
    <location>
        <begin position="501"/>
        <end position="519"/>
    </location>
</feature>
<feature type="region of interest" description="Disordered" evidence="5">
    <location>
        <begin position="682"/>
        <end position="729"/>
    </location>
</feature>
<feature type="region of interest" description="Disordered" evidence="5">
    <location>
        <begin position="476"/>
        <end position="520"/>
    </location>
</feature>
<dbReference type="SUPFAM" id="SSF50044">
    <property type="entry name" value="SH3-domain"/>
    <property type="match status" value="1"/>
</dbReference>
<dbReference type="InterPro" id="IPR018957">
    <property type="entry name" value="Znf_C3HC4_RING-type"/>
</dbReference>
<comment type="caution">
    <text evidence="7">The sequence shown here is derived from an EMBL/GenBank/DDBJ whole genome shotgun (WGS) entry which is preliminary data.</text>
</comment>
<evidence type="ECO:0000259" key="6">
    <source>
        <dbReference type="PROSITE" id="PS50089"/>
    </source>
</evidence>
<keyword evidence="1" id="KW-0479">Metal-binding</keyword>
<sequence length="927" mass="101960">MDSPKPPINLETELSCSICADLLYQPLTLLDCLHTFCGACVKEWFSWQAIRAENAPTPPAPDVAVFTCPECREPVRDTKHDARVTTLLDMFLALNPDKAKSAADRAEMDLKYTKGEKVLPRLSFQDRTPEQKRLDAEERRLLEEVQQMSLREAIDQAAHASSRTRRRPGDGRASRDPSRDPSRDNTRARGARDGSRPADERRRARRSESRHRSEESAEANRRRVEHQSSLRSLINTDGLDVRDLEREIEDFARQIQEEGLLDGLDLNNIDLDNNDELSRKITEAYRRRHRERARSDQHGGRRSNASSLSHQSEVSTRPRSRTGDTASRPTSRHSAHSRAPSAGSNEERGRYPPSSSHHLDVHEPARRRRTPSASRSATVPVGPVQPEVRVGVRSQTDLSVRSNAAPDQTLARPGVGVGAGTRSSSSPTMVTASGAHESPIDASAQRGLPFSARAAAGLGISQSQAEPAADTIAAATRKRPSRPAELPLTSPTSGFVSTSGPLSAGLTSPTLPSPSSQRSRLPRYREPFITCMGCAKEHIEYDLHYNCSTCHSGNYNICLDCYRRRKGCLNWFGFGHAAWARWEQRQAMDPESKLAPPHVLTAQRYTPPKAIPGGADGRRTLTTENPRDRFQTGNFCARCLAWANDCFWRCDSCNEGDWGFCTDCVNTGRMCTHPLLPISYTPPPPPPVDPHTPTEVTTTSPGGPSSSSRPATAVVQARQKPTTLPTAGVSRPLTITTQCEVCKTTIPPAEPRNHCIACPSKLTPDARPGTYNICQTCYLGLVTNGTIAPENGPAGWRRCPLAGHRMVVLNFTPTADGGGEKRQILHDFIGGRRLKFEPCDSNPRMQICSWRENGTGRKMERIVALLVGTRAAAAREGEEGRFTTNKFPPDGGMGAEVVEILDENGDWASGFYMGSMGLFPANYVRVL</sequence>
<accession>A0AAE0IXS4</accession>
<dbReference type="AlphaFoldDB" id="A0AAE0IXS4"/>
<evidence type="ECO:0000256" key="5">
    <source>
        <dbReference type="SAM" id="MobiDB-lite"/>
    </source>
</evidence>
<evidence type="ECO:0000256" key="2">
    <source>
        <dbReference type="ARBA" id="ARBA00022771"/>
    </source>
</evidence>
<dbReference type="InterPro" id="IPR052256">
    <property type="entry name" value="E3_ubiquitin-ligase_CHFR"/>
</dbReference>
<organism evidence="7 8">
    <name type="scientific">Cercophora scortea</name>
    <dbReference type="NCBI Taxonomy" id="314031"/>
    <lineage>
        <taxon>Eukaryota</taxon>
        <taxon>Fungi</taxon>
        <taxon>Dikarya</taxon>
        <taxon>Ascomycota</taxon>
        <taxon>Pezizomycotina</taxon>
        <taxon>Sordariomycetes</taxon>
        <taxon>Sordariomycetidae</taxon>
        <taxon>Sordariales</taxon>
        <taxon>Lasiosphaeriaceae</taxon>
        <taxon>Cercophora</taxon>
    </lineage>
</organism>
<keyword evidence="3" id="KW-0862">Zinc</keyword>
<feature type="compositionally biased region" description="Low complexity" evidence="5">
    <location>
        <begin position="691"/>
        <end position="710"/>
    </location>
</feature>
<name>A0AAE0IXS4_9PEZI</name>
<dbReference type="GO" id="GO:0008270">
    <property type="term" value="F:zinc ion binding"/>
    <property type="evidence" value="ECO:0007669"/>
    <property type="project" value="UniProtKB-KW"/>
</dbReference>
<reference evidence="7" key="1">
    <citation type="journal article" date="2023" name="Mol. Phylogenet. Evol.">
        <title>Genome-scale phylogeny and comparative genomics of the fungal order Sordariales.</title>
        <authorList>
            <person name="Hensen N."/>
            <person name="Bonometti L."/>
            <person name="Westerberg I."/>
            <person name="Brannstrom I.O."/>
            <person name="Guillou S."/>
            <person name="Cros-Aarteil S."/>
            <person name="Calhoun S."/>
            <person name="Haridas S."/>
            <person name="Kuo A."/>
            <person name="Mondo S."/>
            <person name="Pangilinan J."/>
            <person name="Riley R."/>
            <person name="LaButti K."/>
            <person name="Andreopoulos B."/>
            <person name="Lipzen A."/>
            <person name="Chen C."/>
            <person name="Yan M."/>
            <person name="Daum C."/>
            <person name="Ng V."/>
            <person name="Clum A."/>
            <person name="Steindorff A."/>
            <person name="Ohm R.A."/>
            <person name="Martin F."/>
            <person name="Silar P."/>
            <person name="Natvig D.O."/>
            <person name="Lalanne C."/>
            <person name="Gautier V."/>
            <person name="Ament-Velasquez S.L."/>
            <person name="Kruys A."/>
            <person name="Hutchinson M.I."/>
            <person name="Powell A.J."/>
            <person name="Barry K."/>
            <person name="Miller A.N."/>
            <person name="Grigoriev I.V."/>
            <person name="Debuchy R."/>
            <person name="Gladieux P."/>
            <person name="Hiltunen Thoren M."/>
            <person name="Johannesson H."/>
        </authorList>
    </citation>
    <scope>NUCLEOTIDE SEQUENCE</scope>
    <source>
        <strain evidence="7">SMH4131-1</strain>
    </source>
</reference>
<dbReference type="InterPro" id="IPR036028">
    <property type="entry name" value="SH3-like_dom_sf"/>
</dbReference>
<dbReference type="Pfam" id="PF00097">
    <property type="entry name" value="zf-C3HC4"/>
    <property type="match status" value="1"/>
</dbReference>
<evidence type="ECO:0000256" key="4">
    <source>
        <dbReference type="PROSITE-ProRule" id="PRU00175"/>
    </source>
</evidence>
<dbReference type="InterPro" id="IPR013083">
    <property type="entry name" value="Znf_RING/FYVE/PHD"/>
</dbReference>
<dbReference type="GO" id="GO:0006511">
    <property type="term" value="P:ubiquitin-dependent protein catabolic process"/>
    <property type="evidence" value="ECO:0007669"/>
    <property type="project" value="TreeGrafter"/>
</dbReference>
<dbReference type="PROSITE" id="PS00518">
    <property type="entry name" value="ZF_RING_1"/>
    <property type="match status" value="1"/>
</dbReference>
<evidence type="ECO:0000313" key="7">
    <source>
        <dbReference type="EMBL" id="KAK3332481.1"/>
    </source>
</evidence>